<comment type="caution">
    <text evidence="6">The sequence shown here is derived from an EMBL/GenBank/DDBJ whole genome shotgun (WGS) entry which is preliminary data.</text>
</comment>
<dbReference type="AlphaFoldDB" id="A0AA40I1H2"/>
<feature type="coiled-coil region" evidence="3">
    <location>
        <begin position="153"/>
        <end position="190"/>
    </location>
</feature>
<dbReference type="PANTHER" id="PTHR24179:SF27">
    <property type="entry name" value="PROTEIN PHOSPHATASE 1 REGULATORY SUBUNIT 12C"/>
    <property type="match status" value="1"/>
</dbReference>
<dbReference type="InterPro" id="IPR051226">
    <property type="entry name" value="PP1_Regulatory_Subunit"/>
</dbReference>
<organism evidence="6 7">
    <name type="scientific">Cnephaeus nilssonii</name>
    <name type="common">Northern bat</name>
    <name type="synonym">Eptesicus nilssonii</name>
    <dbReference type="NCBI Taxonomy" id="3371016"/>
    <lineage>
        <taxon>Eukaryota</taxon>
        <taxon>Metazoa</taxon>
        <taxon>Chordata</taxon>
        <taxon>Craniata</taxon>
        <taxon>Vertebrata</taxon>
        <taxon>Euteleostomi</taxon>
        <taxon>Mammalia</taxon>
        <taxon>Eutheria</taxon>
        <taxon>Laurasiatheria</taxon>
        <taxon>Chiroptera</taxon>
        <taxon>Yangochiroptera</taxon>
        <taxon>Vespertilionidae</taxon>
        <taxon>Cnephaeus</taxon>
    </lineage>
</organism>
<proteinExistence type="predicted"/>
<evidence type="ECO:0000313" key="7">
    <source>
        <dbReference type="Proteomes" id="UP001177744"/>
    </source>
</evidence>
<dbReference type="Pfam" id="PF15898">
    <property type="entry name" value="PRKG1_interact"/>
    <property type="match status" value="1"/>
</dbReference>
<keyword evidence="3" id="KW-0175">Coiled coil</keyword>
<dbReference type="GO" id="GO:0019208">
    <property type="term" value="F:phosphatase regulator activity"/>
    <property type="evidence" value="ECO:0007669"/>
    <property type="project" value="TreeGrafter"/>
</dbReference>
<dbReference type="GO" id="GO:0004857">
    <property type="term" value="F:enzyme inhibitor activity"/>
    <property type="evidence" value="ECO:0007669"/>
    <property type="project" value="TreeGrafter"/>
</dbReference>
<dbReference type="GO" id="GO:0019901">
    <property type="term" value="F:protein kinase binding"/>
    <property type="evidence" value="ECO:0007669"/>
    <property type="project" value="InterPro"/>
</dbReference>
<keyword evidence="2" id="KW-0040">ANK repeat</keyword>
<dbReference type="EMBL" id="JAULJE010000007">
    <property type="protein sequence ID" value="KAK1340865.1"/>
    <property type="molecule type" value="Genomic_DNA"/>
</dbReference>
<dbReference type="PANTHER" id="PTHR24179">
    <property type="entry name" value="PROTEIN PHOSPHATASE 1 REGULATORY SUBUNIT 12"/>
    <property type="match status" value="1"/>
</dbReference>
<sequence>MISFMPDPGRGSGGACARPPPSAALPDPGRGSGRRPRTAASIGCPPGPGPWVREAPAHGRLHRLPSRTRSVGPGGARAWPPRSADLRDPGPGSGRSPRTAASIGCPPGPGPWVWEEPAHGRLHRLPSATRALKVELERTTQRKERFAERPALLELERFEHRALERKAAELKEELKGLSNLRADNQHLKEENTALICLIIKLSK</sequence>
<name>A0AA40I1H2_CNENI</name>
<accession>A0AA40I1H2</accession>
<gene>
    <name evidence="6" type="ORF">QTO34_017260</name>
</gene>
<dbReference type="Proteomes" id="UP001177744">
    <property type="component" value="Unassembled WGS sequence"/>
</dbReference>
<evidence type="ECO:0000313" key="6">
    <source>
        <dbReference type="EMBL" id="KAK1340865.1"/>
    </source>
</evidence>
<dbReference type="GO" id="GO:0005737">
    <property type="term" value="C:cytoplasm"/>
    <property type="evidence" value="ECO:0007669"/>
    <property type="project" value="TreeGrafter"/>
</dbReference>
<evidence type="ECO:0000256" key="3">
    <source>
        <dbReference type="SAM" id="Coils"/>
    </source>
</evidence>
<reference evidence="6" key="1">
    <citation type="submission" date="2023-06" db="EMBL/GenBank/DDBJ databases">
        <title>Reference genome for the Northern bat (Eptesicus nilssonii), a most northern bat species.</title>
        <authorList>
            <person name="Laine V.N."/>
            <person name="Pulliainen A.T."/>
            <person name="Lilley T.M."/>
        </authorList>
    </citation>
    <scope>NUCLEOTIDE SEQUENCE</scope>
    <source>
        <strain evidence="6">BLF_Eptnil</strain>
        <tissue evidence="6">Kidney</tissue>
    </source>
</reference>
<protein>
    <recommendedName>
        <fullName evidence="5">cGMP-dependent protein kinase interacting domain-containing protein</fullName>
    </recommendedName>
</protein>
<feature type="region of interest" description="Disordered" evidence="4">
    <location>
        <begin position="1"/>
        <end position="111"/>
    </location>
</feature>
<feature type="domain" description="cGMP-dependent protein kinase interacting" evidence="5">
    <location>
        <begin position="121"/>
        <end position="203"/>
    </location>
</feature>
<keyword evidence="1" id="KW-0677">Repeat</keyword>
<dbReference type="InterPro" id="IPR031775">
    <property type="entry name" value="PRKG1_interact"/>
</dbReference>
<keyword evidence="7" id="KW-1185">Reference proteome</keyword>
<evidence type="ECO:0000256" key="1">
    <source>
        <dbReference type="ARBA" id="ARBA00022737"/>
    </source>
</evidence>
<evidence type="ECO:0000256" key="4">
    <source>
        <dbReference type="SAM" id="MobiDB-lite"/>
    </source>
</evidence>
<evidence type="ECO:0000256" key="2">
    <source>
        <dbReference type="ARBA" id="ARBA00023043"/>
    </source>
</evidence>
<evidence type="ECO:0000259" key="5">
    <source>
        <dbReference type="Pfam" id="PF15898"/>
    </source>
</evidence>